<evidence type="ECO:0000256" key="1">
    <source>
        <dbReference type="SAM" id="MobiDB-lite"/>
    </source>
</evidence>
<dbReference type="AlphaFoldDB" id="A0AAD8KW57"/>
<reference evidence="3" key="1">
    <citation type="journal article" date="2023" name="bioRxiv">
        <title>Improved chromosome-level genome assembly for marigold (Tagetes erecta).</title>
        <authorList>
            <person name="Jiang F."/>
            <person name="Yuan L."/>
            <person name="Wang S."/>
            <person name="Wang H."/>
            <person name="Xu D."/>
            <person name="Wang A."/>
            <person name="Fan W."/>
        </authorList>
    </citation>
    <scope>NUCLEOTIDE SEQUENCE</scope>
    <source>
        <strain evidence="3">WSJ</strain>
        <tissue evidence="3">Leaf</tissue>
    </source>
</reference>
<dbReference type="PANTHER" id="PTHR28535:SF1">
    <property type="entry name" value="PROTEIN ZGRF1"/>
    <property type="match status" value="1"/>
</dbReference>
<dbReference type="GO" id="GO:0035861">
    <property type="term" value="C:site of double-strand break"/>
    <property type="evidence" value="ECO:0007669"/>
    <property type="project" value="TreeGrafter"/>
</dbReference>
<proteinExistence type="predicted"/>
<comment type="caution">
    <text evidence="3">The sequence shown here is derived from an EMBL/GenBank/DDBJ whole genome shotgun (WGS) entry which is preliminary data.</text>
</comment>
<feature type="domain" description="5'-3' DNA helicase ZGRF1-like N-terminal" evidence="2">
    <location>
        <begin position="129"/>
        <end position="203"/>
    </location>
</feature>
<dbReference type="GO" id="GO:0005634">
    <property type="term" value="C:nucleus"/>
    <property type="evidence" value="ECO:0007669"/>
    <property type="project" value="TreeGrafter"/>
</dbReference>
<keyword evidence="4" id="KW-1185">Reference proteome</keyword>
<dbReference type="PANTHER" id="PTHR28535">
    <property type="entry name" value="ZINC FINGER GRF-TYPE CONTAINING 1"/>
    <property type="match status" value="1"/>
</dbReference>
<feature type="domain" description="5'-3' DNA helicase ZGRF1-like N-terminal" evidence="2">
    <location>
        <begin position="231"/>
        <end position="308"/>
    </location>
</feature>
<dbReference type="Pfam" id="PF10382">
    <property type="entry name" value="ZGRF1-like_N"/>
    <property type="match status" value="3"/>
</dbReference>
<dbReference type="EMBL" id="JAUHHV010000003">
    <property type="protein sequence ID" value="KAK1430655.1"/>
    <property type="molecule type" value="Genomic_DNA"/>
</dbReference>
<dbReference type="GO" id="GO:0006302">
    <property type="term" value="P:double-strand break repair"/>
    <property type="evidence" value="ECO:0007669"/>
    <property type="project" value="TreeGrafter"/>
</dbReference>
<organism evidence="3 4">
    <name type="scientific">Tagetes erecta</name>
    <name type="common">African marigold</name>
    <dbReference type="NCBI Taxonomy" id="13708"/>
    <lineage>
        <taxon>Eukaryota</taxon>
        <taxon>Viridiplantae</taxon>
        <taxon>Streptophyta</taxon>
        <taxon>Embryophyta</taxon>
        <taxon>Tracheophyta</taxon>
        <taxon>Spermatophyta</taxon>
        <taxon>Magnoliopsida</taxon>
        <taxon>eudicotyledons</taxon>
        <taxon>Gunneridae</taxon>
        <taxon>Pentapetalae</taxon>
        <taxon>asterids</taxon>
        <taxon>campanulids</taxon>
        <taxon>Asterales</taxon>
        <taxon>Asteraceae</taxon>
        <taxon>Asteroideae</taxon>
        <taxon>Heliantheae alliance</taxon>
        <taxon>Tageteae</taxon>
        <taxon>Tagetes</taxon>
    </lineage>
</organism>
<dbReference type="Proteomes" id="UP001229421">
    <property type="component" value="Unassembled WGS sequence"/>
</dbReference>
<dbReference type="InterPro" id="IPR018838">
    <property type="entry name" value="ZGRF1-like_N"/>
</dbReference>
<accession>A0AAD8KW57</accession>
<protein>
    <recommendedName>
        <fullName evidence="2">5'-3' DNA helicase ZGRF1-like N-terminal domain-containing protein</fullName>
    </recommendedName>
</protein>
<feature type="region of interest" description="Disordered" evidence="1">
    <location>
        <begin position="436"/>
        <end position="481"/>
    </location>
</feature>
<sequence>MADDVSRWSVTYTKHITQKRKVYHDGFLELQSSSHKVKLYDDCDKVLESKIVKLDDAVRSGETLTFGAFLVDVGDPHGETKPIPNSILQKDKTMASTKSTPTNKFKRREVNKYCSSPSRPDTMKDDSTEWQVLYTTQLTQKAKKFHDGTLKVAISGLRGRQAILYDETKQQLDSKFLKNEEIISAGESMRFDGHIVDIIELKVEQPLKNTNVDEINCYKQNTVQSKIQTDIKEWDVMYTTQVTQKAKKFHDGVLKLENTGSLGRQVATLLAEDGTVLSRTHLKMTEDINSGSSFNMANFLVEVCEPRKHSVENCPRKASTLDNETPEIKIFDVDNIKLCKRMPVTRPPPDVSILKGTFMLLDIKSEARKSVADEVISTTISKNKPLRDAHSILSVLKRPSIQESVTVDKVHLQAQQDSCSSKSEKTLCNEETQVSSEETSILNFNEPAKETKDQSNIKISGANKKIDPKNDEFPSFDLGFD</sequence>
<evidence type="ECO:0000259" key="2">
    <source>
        <dbReference type="Pfam" id="PF10382"/>
    </source>
</evidence>
<dbReference type="InterPro" id="IPR052800">
    <property type="entry name" value="DNA_Repair_Helicase_ZGRF1"/>
</dbReference>
<evidence type="ECO:0000313" key="3">
    <source>
        <dbReference type="EMBL" id="KAK1430655.1"/>
    </source>
</evidence>
<feature type="domain" description="5'-3' DNA helicase ZGRF1-like N-terminal" evidence="2">
    <location>
        <begin position="5"/>
        <end position="80"/>
    </location>
</feature>
<evidence type="ECO:0000313" key="4">
    <source>
        <dbReference type="Proteomes" id="UP001229421"/>
    </source>
</evidence>
<name>A0AAD8KW57_TARER</name>
<gene>
    <name evidence="3" type="ORF">QVD17_13550</name>
</gene>